<accession>A0AAD7CWD7</accession>
<dbReference type="AlphaFoldDB" id="A0AAD7CWD7"/>
<proteinExistence type="predicted"/>
<feature type="transmembrane region" description="Helical" evidence="1">
    <location>
        <begin position="53"/>
        <end position="74"/>
    </location>
</feature>
<keyword evidence="3" id="KW-1185">Reference proteome</keyword>
<keyword evidence="1" id="KW-0472">Membrane</keyword>
<keyword evidence="1" id="KW-0812">Transmembrane</keyword>
<dbReference type="EMBL" id="JARKIE010000215">
    <property type="protein sequence ID" value="KAJ7665575.1"/>
    <property type="molecule type" value="Genomic_DNA"/>
</dbReference>
<keyword evidence="1" id="KW-1133">Transmembrane helix</keyword>
<evidence type="ECO:0000313" key="3">
    <source>
        <dbReference type="Proteomes" id="UP001221757"/>
    </source>
</evidence>
<feature type="transmembrane region" description="Helical" evidence="1">
    <location>
        <begin position="15"/>
        <end position="32"/>
    </location>
</feature>
<organism evidence="2 3">
    <name type="scientific">Mycena rosella</name>
    <name type="common">Pink bonnet</name>
    <name type="synonym">Agaricus rosellus</name>
    <dbReference type="NCBI Taxonomy" id="1033263"/>
    <lineage>
        <taxon>Eukaryota</taxon>
        <taxon>Fungi</taxon>
        <taxon>Dikarya</taxon>
        <taxon>Basidiomycota</taxon>
        <taxon>Agaricomycotina</taxon>
        <taxon>Agaricomycetes</taxon>
        <taxon>Agaricomycetidae</taxon>
        <taxon>Agaricales</taxon>
        <taxon>Marasmiineae</taxon>
        <taxon>Mycenaceae</taxon>
        <taxon>Mycena</taxon>
    </lineage>
</organism>
<dbReference type="Proteomes" id="UP001221757">
    <property type="component" value="Unassembled WGS sequence"/>
</dbReference>
<feature type="transmembrane region" description="Helical" evidence="1">
    <location>
        <begin position="169"/>
        <end position="188"/>
    </location>
</feature>
<sequence length="200" mass="22326">MASAWLRLSCSSSTLYFLAAYWLSTPSLLALYNSVPPRTLLQLHLKLKISRMYHFFGISIALGTAAGKLFHAWYLPPMFSVMTVSDQGDSDLLNFAKSVAAMLPPPSGTGQSYPSSAGAHLNLHGCWHTNTPAVVKQVRLLQQRLLRFTNTELWGTSARANATACRRAWIWRVLAIHSALWLLLTALLTEKKHYEVRDPT</sequence>
<comment type="caution">
    <text evidence="2">The sequence shown here is derived from an EMBL/GenBank/DDBJ whole genome shotgun (WGS) entry which is preliminary data.</text>
</comment>
<evidence type="ECO:0000256" key="1">
    <source>
        <dbReference type="SAM" id="Phobius"/>
    </source>
</evidence>
<evidence type="ECO:0000313" key="2">
    <source>
        <dbReference type="EMBL" id="KAJ7665575.1"/>
    </source>
</evidence>
<gene>
    <name evidence="2" type="ORF">B0H17DRAFT_1143352</name>
</gene>
<name>A0AAD7CWD7_MYCRO</name>
<protein>
    <submittedName>
        <fullName evidence="2">Uncharacterized protein</fullName>
    </submittedName>
</protein>
<reference evidence="2" key="1">
    <citation type="submission" date="2023-03" db="EMBL/GenBank/DDBJ databases">
        <title>Massive genome expansion in bonnet fungi (Mycena s.s.) driven by repeated elements and novel gene families across ecological guilds.</title>
        <authorList>
            <consortium name="Lawrence Berkeley National Laboratory"/>
            <person name="Harder C.B."/>
            <person name="Miyauchi S."/>
            <person name="Viragh M."/>
            <person name="Kuo A."/>
            <person name="Thoen E."/>
            <person name="Andreopoulos B."/>
            <person name="Lu D."/>
            <person name="Skrede I."/>
            <person name="Drula E."/>
            <person name="Henrissat B."/>
            <person name="Morin E."/>
            <person name="Kohler A."/>
            <person name="Barry K."/>
            <person name="LaButti K."/>
            <person name="Morin E."/>
            <person name="Salamov A."/>
            <person name="Lipzen A."/>
            <person name="Mereny Z."/>
            <person name="Hegedus B."/>
            <person name="Baldrian P."/>
            <person name="Stursova M."/>
            <person name="Weitz H."/>
            <person name="Taylor A."/>
            <person name="Grigoriev I.V."/>
            <person name="Nagy L.G."/>
            <person name="Martin F."/>
            <person name="Kauserud H."/>
        </authorList>
    </citation>
    <scope>NUCLEOTIDE SEQUENCE</scope>
    <source>
        <strain evidence="2">CBHHK067</strain>
    </source>
</reference>